<comment type="caution">
    <text evidence="2">The sequence shown here is derived from an EMBL/GenBank/DDBJ whole genome shotgun (WGS) entry which is preliminary data.</text>
</comment>
<keyword evidence="3" id="KW-1185">Reference proteome</keyword>
<feature type="compositionally biased region" description="Polar residues" evidence="1">
    <location>
        <begin position="148"/>
        <end position="158"/>
    </location>
</feature>
<dbReference type="EMBL" id="BFEA01000446">
    <property type="protein sequence ID" value="GBG83660.1"/>
    <property type="molecule type" value="Genomic_DNA"/>
</dbReference>
<feature type="region of interest" description="Disordered" evidence="1">
    <location>
        <begin position="124"/>
        <end position="165"/>
    </location>
</feature>
<dbReference type="Proteomes" id="UP000265515">
    <property type="component" value="Unassembled WGS sequence"/>
</dbReference>
<dbReference type="AlphaFoldDB" id="A0A388LMU2"/>
<evidence type="ECO:0000256" key="1">
    <source>
        <dbReference type="SAM" id="MobiDB-lite"/>
    </source>
</evidence>
<gene>
    <name evidence="2" type="ORF">CBR_g37462</name>
</gene>
<protein>
    <submittedName>
        <fullName evidence="2">Uncharacterized protein</fullName>
    </submittedName>
</protein>
<proteinExistence type="predicted"/>
<sequence length="174" mass="18920">METSSRSCCASTANCKQSPGAILQVLTKYVPSVLDRDKFEVCSPLTAACKQSPGAVLQHEHTKHMPLVLDADRFQALLRFHCKLQTISRGNPAKVLRSACLWFRRAPSSRTAISMSCSHVGGGGGGGGESAQQVTDYEPGPDYEPVQSCETPKSCESSGDSERRNPILCNWYRL</sequence>
<reference evidence="2 3" key="1">
    <citation type="journal article" date="2018" name="Cell">
        <title>The Chara Genome: Secondary Complexity and Implications for Plant Terrestrialization.</title>
        <authorList>
            <person name="Nishiyama T."/>
            <person name="Sakayama H."/>
            <person name="Vries J.D."/>
            <person name="Buschmann H."/>
            <person name="Saint-Marcoux D."/>
            <person name="Ullrich K.K."/>
            <person name="Haas F.B."/>
            <person name="Vanderstraeten L."/>
            <person name="Becker D."/>
            <person name="Lang D."/>
            <person name="Vosolsobe S."/>
            <person name="Rombauts S."/>
            <person name="Wilhelmsson P.K.I."/>
            <person name="Janitza P."/>
            <person name="Kern R."/>
            <person name="Heyl A."/>
            <person name="Rumpler F."/>
            <person name="Villalobos L.I.A.C."/>
            <person name="Clay J.M."/>
            <person name="Skokan R."/>
            <person name="Toyoda A."/>
            <person name="Suzuki Y."/>
            <person name="Kagoshima H."/>
            <person name="Schijlen E."/>
            <person name="Tajeshwar N."/>
            <person name="Catarino B."/>
            <person name="Hetherington A.J."/>
            <person name="Saltykova A."/>
            <person name="Bonnot C."/>
            <person name="Breuninger H."/>
            <person name="Symeonidi A."/>
            <person name="Radhakrishnan G.V."/>
            <person name="Van Nieuwerburgh F."/>
            <person name="Deforce D."/>
            <person name="Chang C."/>
            <person name="Karol K.G."/>
            <person name="Hedrich R."/>
            <person name="Ulvskov P."/>
            <person name="Glockner G."/>
            <person name="Delwiche C.F."/>
            <person name="Petrasek J."/>
            <person name="Van de Peer Y."/>
            <person name="Friml J."/>
            <person name="Beilby M."/>
            <person name="Dolan L."/>
            <person name="Kohara Y."/>
            <person name="Sugano S."/>
            <person name="Fujiyama A."/>
            <person name="Delaux P.-M."/>
            <person name="Quint M."/>
            <person name="TheiBen G."/>
            <person name="Hagemann M."/>
            <person name="Harholt J."/>
            <person name="Dunand C."/>
            <person name="Zachgo S."/>
            <person name="Langdale J."/>
            <person name="Maumus F."/>
            <person name="Straeten D.V.D."/>
            <person name="Gould S.B."/>
            <person name="Rensing S.A."/>
        </authorList>
    </citation>
    <scope>NUCLEOTIDE SEQUENCE [LARGE SCALE GENOMIC DNA]</scope>
    <source>
        <strain evidence="2 3">S276</strain>
    </source>
</reference>
<evidence type="ECO:0000313" key="3">
    <source>
        <dbReference type="Proteomes" id="UP000265515"/>
    </source>
</evidence>
<dbReference type="Gramene" id="GBG83660">
    <property type="protein sequence ID" value="GBG83660"/>
    <property type="gene ID" value="CBR_g37462"/>
</dbReference>
<evidence type="ECO:0000313" key="2">
    <source>
        <dbReference type="EMBL" id="GBG83660.1"/>
    </source>
</evidence>
<accession>A0A388LMU2</accession>
<name>A0A388LMU2_CHABU</name>
<organism evidence="2 3">
    <name type="scientific">Chara braunii</name>
    <name type="common">Braun's stonewort</name>
    <dbReference type="NCBI Taxonomy" id="69332"/>
    <lineage>
        <taxon>Eukaryota</taxon>
        <taxon>Viridiplantae</taxon>
        <taxon>Streptophyta</taxon>
        <taxon>Charophyceae</taxon>
        <taxon>Charales</taxon>
        <taxon>Characeae</taxon>
        <taxon>Chara</taxon>
    </lineage>
</organism>